<evidence type="ECO:0000256" key="1">
    <source>
        <dbReference type="SAM" id="MobiDB-lite"/>
    </source>
</evidence>
<dbReference type="PANTHER" id="PTHR37305">
    <property type="entry name" value="INTEGRAL MEMBRANE PROTEIN-RELATED"/>
    <property type="match status" value="1"/>
</dbReference>
<dbReference type="AlphaFoldDB" id="D3Q9X6"/>
<keyword evidence="2" id="KW-0812">Transmembrane</keyword>
<dbReference type="RefSeq" id="WP_013020243.1">
    <property type="nucleotide sequence ID" value="NC_013947.1"/>
</dbReference>
<organism evidence="3 4">
    <name type="scientific">Stackebrandtia nassauensis (strain DSM 44728 / CIP 108903 / NRRL B-16338 / NBRC 102104 / LLR-40K-21)</name>
    <dbReference type="NCBI Taxonomy" id="446470"/>
    <lineage>
        <taxon>Bacteria</taxon>
        <taxon>Bacillati</taxon>
        <taxon>Actinomycetota</taxon>
        <taxon>Actinomycetes</taxon>
        <taxon>Glycomycetales</taxon>
        <taxon>Glycomycetaceae</taxon>
        <taxon>Stackebrandtia</taxon>
    </lineage>
</organism>
<evidence type="ECO:0000313" key="4">
    <source>
        <dbReference type="Proteomes" id="UP000000844"/>
    </source>
</evidence>
<name>D3Q9X6_STANL</name>
<feature type="transmembrane region" description="Helical" evidence="2">
    <location>
        <begin position="248"/>
        <end position="266"/>
    </location>
</feature>
<feature type="transmembrane region" description="Helical" evidence="2">
    <location>
        <begin position="311"/>
        <end position="336"/>
    </location>
</feature>
<evidence type="ECO:0000256" key="2">
    <source>
        <dbReference type="SAM" id="Phobius"/>
    </source>
</evidence>
<accession>D3Q9X6</accession>
<dbReference type="KEGG" id="sna:Snas_5035"/>
<keyword evidence="2" id="KW-1133">Transmembrane helix</keyword>
<dbReference type="EMBL" id="CP001778">
    <property type="protein sequence ID" value="ADD44672.1"/>
    <property type="molecule type" value="Genomic_DNA"/>
</dbReference>
<protein>
    <submittedName>
        <fullName evidence="3">Uncharacterized protein</fullName>
    </submittedName>
</protein>
<keyword evidence="4" id="KW-1185">Reference proteome</keyword>
<feature type="transmembrane region" description="Helical" evidence="2">
    <location>
        <begin position="177"/>
        <end position="203"/>
    </location>
</feature>
<evidence type="ECO:0000313" key="3">
    <source>
        <dbReference type="EMBL" id="ADD44672.1"/>
    </source>
</evidence>
<dbReference type="PANTHER" id="PTHR37305:SF1">
    <property type="entry name" value="MEMBRANE PROTEIN"/>
    <property type="match status" value="1"/>
</dbReference>
<feature type="compositionally biased region" description="Basic and acidic residues" evidence="1">
    <location>
        <begin position="60"/>
        <end position="69"/>
    </location>
</feature>
<dbReference type="HOGENOM" id="CLU_064468_0_0_11"/>
<dbReference type="GO" id="GO:0005886">
    <property type="term" value="C:plasma membrane"/>
    <property type="evidence" value="ECO:0007669"/>
    <property type="project" value="UniProtKB-SubCell"/>
</dbReference>
<keyword evidence="2" id="KW-0472">Membrane</keyword>
<gene>
    <name evidence="3" type="ordered locus">Snas_5035</name>
</gene>
<dbReference type="eggNOG" id="COG1277">
    <property type="taxonomic scope" value="Bacteria"/>
</dbReference>
<sequence>MRLLSVELRRFASRRANILFAVIGLLFLAGSLTVLGLSTHKPTEAEISRAESQAEEEREVTERELKECEDYWAENPDADPENPDPDDFESGKVEDYGYTPDCEYLQQPSDVQASDYLGQVISFADEAEGQIIFLGVVFVVCALLMSGSFVGAEWTSGGMTNLLLWRPRRTAVYASKLTAALLAVLTLTIVASVLHIGGLYLLAVTNGDVGTLTPSWWQDNGNLALRFLALVAMATVIGVSLSMIGRRTVVAIGSVVAYLVVVEYGIRGLLSTVNTHFVDYWMLSTYVGAWLVGKQQVYSSYLDGTAQVETIYMWHGGGVLAAVTAILLAGSAVLFARRDTA</sequence>
<dbReference type="GO" id="GO:0140359">
    <property type="term" value="F:ABC-type transporter activity"/>
    <property type="evidence" value="ECO:0007669"/>
    <property type="project" value="InterPro"/>
</dbReference>
<reference evidence="3 4" key="1">
    <citation type="journal article" date="2009" name="Stand. Genomic Sci.">
        <title>Complete genome sequence of Stackebrandtia nassauensis type strain (LLR-40K-21).</title>
        <authorList>
            <person name="Munk C."/>
            <person name="Lapidus A."/>
            <person name="Copeland A."/>
            <person name="Jando M."/>
            <person name="Mayilraj S."/>
            <person name="Glavina Del Rio T."/>
            <person name="Nolan M."/>
            <person name="Chen F."/>
            <person name="Lucas S."/>
            <person name="Tice H."/>
            <person name="Cheng J.F."/>
            <person name="Han C."/>
            <person name="Detter J.C."/>
            <person name="Bruce D."/>
            <person name="Goodwin L."/>
            <person name="Chain P."/>
            <person name="Pitluck S."/>
            <person name="Goker M."/>
            <person name="Ovchinikova G."/>
            <person name="Pati A."/>
            <person name="Ivanova N."/>
            <person name="Mavromatis K."/>
            <person name="Chen A."/>
            <person name="Palaniappan K."/>
            <person name="Land M."/>
            <person name="Hauser L."/>
            <person name="Chang Y.J."/>
            <person name="Jeffries C.D."/>
            <person name="Bristow J."/>
            <person name="Eisen J.A."/>
            <person name="Markowitz V."/>
            <person name="Hugenholtz P."/>
            <person name="Kyrpides N.C."/>
            <person name="Klenk H.P."/>
        </authorList>
    </citation>
    <scope>NUCLEOTIDE SEQUENCE [LARGE SCALE GENOMIC DNA]</scope>
    <source>
        <strain evidence="4">DSM 44728 / CIP 108903 / NRRL B-16338 / NBRC 102104 / LLR-40K-21</strain>
    </source>
</reference>
<feature type="transmembrane region" description="Helical" evidence="2">
    <location>
        <begin position="223"/>
        <end position="241"/>
    </location>
</feature>
<feature type="region of interest" description="Disordered" evidence="1">
    <location>
        <begin position="44"/>
        <end position="92"/>
    </location>
</feature>
<feature type="transmembrane region" description="Helical" evidence="2">
    <location>
        <begin position="131"/>
        <end position="156"/>
    </location>
</feature>
<dbReference type="Proteomes" id="UP000000844">
    <property type="component" value="Chromosome"/>
</dbReference>
<dbReference type="STRING" id="446470.Snas_5035"/>
<dbReference type="OrthoDB" id="3352119at2"/>
<proteinExistence type="predicted"/>
<feature type="compositionally biased region" description="Acidic residues" evidence="1">
    <location>
        <begin position="70"/>
        <end position="88"/>
    </location>
</feature>